<organism evidence="2 3">
    <name type="scientific">Nonomuraea endophytica</name>
    <dbReference type="NCBI Taxonomy" id="714136"/>
    <lineage>
        <taxon>Bacteria</taxon>
        <taxon>Bacillati</taxon>
        <taxon>Actinomycetota</taxon>
        <taxon>Actinomycetes</taxon>
        <taxon>Streptosporangiales</taxon>
        <taxon>Streptosporangiaceae</taxon>
        <taxon>Nonomuraea</taxon>
    </lineage>
</organism>
<dbReference type="InterPro" id="IPR036291">
    <property type="entry name" value="NAD(P)-bd_dom_sf"/>
</dbReference>
<evidence type="ECO:0000259" key="1">
    <source>
        <dbReference type="SMART" id="SM00829"/>
    </source>
</evidence>
<dbReference type="EMBL" id="JACHIN010000012">
    <property type="protein sequence ID" value="MBB5081918.1"/>
    <property type="molecule type" value="Genomic_DNA"/>
</dbReference>
<dbReference type="CDD" id="cd08267">
    <property type="entry name" value="MDR1"/>
    <property type="match status" value="1"/>
</dbReference>
<dbReference type="PROSITE" id="PS01162">
    <property type="entry name" value="QOR_ZETA_CRYSTAL"/>
    <property type="match status" value="1"/>
</dbReference>
<sequence length="328" mass="34671">MRAFLLSSYGSADALRLTRIQKPEPAAGEVLVKVHATSVQPYDWHLMRGQPYIARLMGGGPGLRRPKISILGADVAGTVESAGDGVTAFQPGDEVYAMPKRGGFGEYTCVPAGELVPKPRNLSFSQAAAVPMAANTALIALRDCYPGQNVLINGASGGVGTFAVQIARALGAKVTAVCGPRNLAMVAALGADEVVDRTREDFTQRRQRYDLLLDIAGGPSTAACRRALTPKGAHVLVGGPGGRWLSPAGRMLATMLAGPFVSQRVAVADVVRCTDNHRNLTTLTTLLESGQITPVIDRSYPFEEIPDAIRYQEQGRSAGKVVITFGDS</sequence>
<reference evidence="2 3" key="1">
    <citation type="submission" date="2020-08" db="EMBL/GenBank/DDBJ databases">
        <title>Genomic Encyclopedia of Type Strains, Phase IV (KMG-IV): sequencing the most valuable type-strain genomes for metagenomic binning, comparative biology and taxonomic classification.</title>
        <authorList>
            <person name="Goeker M."/>
        </authorList>
    </citation>
    <scope>NUCLEOTIDE SEQUENCE [LARGE SCALE GENOMIC DNA]</scope>
    <source>
        <strain evidence="2 3">DSM 45385</strain>
    </source>
</reference>
<comment type="caution">
    <text evidence="2">The sequence shown here is derived from an EMBL/GenBank/DDBJ whole genome shotgun (WGS) entry which is preliminary data.</text>
</comment>
<dbReference type="AlphaFoldDB" id="A0A7W8ABW1"/>
<dbReference type="GO" id="GO:0008270">
    <property type="term" value="F:zinc ion binding"/>
    <property type="evidence" value="ECO:0007669"/>
    <property type="project" value="InterPro"/>
</dbReference>
<feature type="domain" description="Enoyl reductase (ER)" evidence="1">
    <location>
        <begin position="10"/>
        <end position="323"/>
    </location>
</feature>
<dbReference type="SUPFAM" id="SSF50129">
    <property type="entry name" value="GroES-like"/>
    <property type="match status" value="1"/>
</dbReference>
<dbReference type="Gene3D" id="3.90.180.10">
    <property type="entry name" value="Medium-chain alcohol dehydrogenases, catalytic domain"/>
    <property type="match status" value="1"/>
</dbReference>
<evidence type="ECO:0000313" key="2">
    <source>
        <dbReference type="EMBL" id="MBB5081918.1"/>
    </source>
</evidence>
<dbReference type="Pfam" id="PF13602">
    <property type="entry name" value="ADH_zinc_N_2"/>
    <property type="match status" value="1"/>
</dbReference>
<dbReference type="InterPro" id="IPR011032">
    <property type="entry name" value="GroES-like_sf"/>
</dbReference>
<keyword evidence="3" id="KW-1185">Reference proteome</keyword>
<name>A0A7W8ABW1_9ACTN</name>
<dbReference type="InterPro" id="IPR020843">
    <property type="entry name" value="ER"/>
</dbReference>
<dbReference type="Pfam" id="PF08240">
    <property type="entry name" value="ADH_N"/>
    <property type="match status" value="1"/>
</dbReference>
<dbReference type="PANTHER" id="PTHR44013:SF1">
    <property type="entry name" value="ZINC-TYPE ALCOHOL DEHYDROGENASE-LIKE PROTEIN C16A3.02C"/>
    <property type="match status" value="1"/>
</dbReference>
<gene>
    <name evidence="2" type="ORF">HNR40_007413</name>
</gene>
<dbReference type="Proteomes" id="UP000568380">
    <property type="component" value="Unassembled WGS sequence"/>
</dbReference>
<protein>
    <submittedName>
        <fullName evidence="2">NADPH:quinone reductase-like Zn-dependent oxidoreductase</fullName>
    </submittedName>
</protein>
<dbReference type="InterPro" id="IPR052733">
    <property type="entry name" value="Chloroplast_QOR"/>
</dbReference>
<dbReference type="RefSeq" id="WP_184969695.1">
    <property type="nucleotide sequence ID" value="NZ_JACHIN010000012.1"/>
</dbReference>
<dbReference type="InterPro" id="IPR013154">
    <property type="entry name" value="ADH-like_N"/>
</dbReference>
<dbReference type="InterPro" id="IPR002364">
    <property type="entry name" value="Quin_OxRdtase/zeta-crystal_CS"/>
</dbReference>
<dbReference type="SMART" id="SM00829">
    <property type="entry name" value="PKS_ER"/>
    <property type="match status" value="1"/>
</dbReference>
<evidence type="ECO:0000313" key="3">
    <source>
        <dbReference type="Proteomes" id="UP000568380"/>
    </source>
</evidence>
<dbReference type="SUPFAM" id="SSF51735">
    <property type="entry name" value="NAD(P)-binding Rossmann-fold domains"/>
    <property type="match status" value="1"/>
</dbReference>
<dbReference type="GO" id="GO:0016491">
    <property type="term" value="F:oxidoreductase activity"/>
    <property type="evidence" value="ECO:0007669"/>
    <property type="project" value="InterPro"/>
</dbReference>
<proteinExistence type="predicted"/>
<dbReference type="Gene3D" id="3.40.50.720">
    <property type="entry name" value="NAD(P)-binding Rossmann-like Domain"/>
    <property type="match status" value="1"/>
</dbReference>
<accession>A0A7W8ABW1</accession>
<dbReference type="PANTHER" id="PTHR44013">
    <property type="entry name" value="ZINC-TYPE ALCOHOL DEHYDROGENASE-LIKE PROTEIN C16A3.02C"/>
    <property type="match status" value="1"/>
</dbReference>